<evidence type="ECO:0000259" key="12">
    <source>
        <dbReference type="Pfam" id="PF05658"/>
    </source>
</evidence>
<dbReference type="Gene3D" id="3.30.1300.30">
    <property type="entry name" value="GSPII I/J protein-like"/>
    <property type="match status" value="1"/>
</dbReference>
<evidence type="ECO:0000256" key="5">
    <source>
        <dbReference type="ARBA" id="ARBA00022452"/>
    </source>
</evidence>
<dbReference type="SUPFAM" id="SSF54523">
    <property type="entry name" value="Pili subunits"/>
    <property type="match status" value="1"/>
</dbReference>
<keyword evidence="6" id="KW-0812">Transmembrane</keyword>
<evidence type="ECO:0000256" key="7">
    <source>
        <dbReference type="ARBA" id="ARBA00022729"/>
    </source>
</evidence>
<dbReference type="EMBL" id="CP037901">
    <property type="protein sequence ID" value="QBP14256.1"/>
    <property type="molecule type" value="Genomic_DNA"/>
</dbReference>
<dbReference type="Pfam" id="PF05658">
    <property type="entry name" value="YadA_head"/>
    <property type="match status" value="1"/>
</dbReference>
<evidence type="ECO:0000256" key="3">
    <source>
        <dbReference type="ARBA" id="ARBA00005848"/>
    </source>
</evidence>
<comment type="similarity">
    <text evidence="3">Belongs to the autotransporter-2 (AT-2) (TC 1.B.40) family.</text>
</comment>
<dbReference type="GO" id="GO:0015031">
    <property type="term" value="P:protein transport"/>
    <property type="evidence" value="ECO:0007669"/>
    <property type="project" value="UniProtKB-KW"/>
</dbReference>
<evidence type="ECO:0000256" key="8">
    <source>
        <dbReference type="ARBA" id="ARBA00022927"/>
    </source>
</evidence>
<keyword evidence="10" id="KW-0998">Cell outer membrane</keyword>
<name>A0A482J263_9BURK</name>
<evidence type="ECO:0000256" key="9">
    <source>
        <dbReference type="ARBA" id="ARBA00023136"/>
    </source>
</evidence>
<proteinExistence type="inferred from homology"/>
<accession>A0A482J263</accession>
<comment type="subcellular location">
    <subcellularLocation>
        <location evidence="2">Cell outer membrane</location>
    </subcellularLocation>
    <subcellularLocation>
        <location evidence="1">Cell surface</location>
    </subcellularLocation>
</comment>
<dbReference type="AlphaFoldDB" id="A0A482J263"/>
<dbReference type="InterPro" id="IPR008640">
    <property type="entry name" value="Adhesin_Head_dom"/>
</dbReference>
<evidence type="ECO:0000256" key="6">
    <source>
        <dbReference type="ARBA" id="ARBA00022692"/>
    </source>
</evidence>
<feature type="domain" description="Trimeric autotransporter adhesin YadA-like stalk" evidence="13">
    <location>
        <begin position="51"/>
        <end position="91"/>
    </location>
</feature>
<keyword evidence="7" id="KW-0732">Signal</keyword>
<dbReference type="GO" id="GO:0009986">
    <property type="term" value="C:cell surface"/>
    <property type="evidence" value="ECO:0007669"/>
    <property type="project" value="UniProtKB-SubCell"/>
</dbReference>
<dbReference type="InterPro" id="IPR008635">
    <property type="entry name" value="Coiled_stalk_dom"/>
</dbReference>
<evidence type="ECO:0000313" key="15">
    <source>
        <dbReference type="Proteomes" id="UP000253772"/>
    </source>
</evidence>
<keyword evidence="9" id="KW-0472">Membrane</keyword>
<sequence length="170" mass="16892">MGNTASASGNNSTAIGANTKATHDNSVALGAGSETDRANSVSVGTAGNERQITNVAAGTAATDAVNVSQLQSGLNDVQNAAINYTNQQVNNVRRDAYAGTASAMAMAALPQATLPGRGMVAMGGGTYGGQSAVALGLSKMSESGRWVFKAQATSNTRGNVGVAAGAGFHW</sequence>
<evidence type="ECO:0000256" key="1">
    <source>
        <dbReference type="ARBA" id="ARBA00004241"/>
    </source>
</evidence>
<evidence type="ECO:0000256" key="2">
    <source>
        <dbReference type="ARBA" id="ARBA00004442"/>
    </source>
</evidence>
<dbReference type="GO" id="GO:0009279">
    <property type="term" value="C:cell outer membrane"/>
    <property type="evidence" value="ECO:0007669"/>
    <property type="project" value="UniProtKB-SubCell"/>
</dbReference>
<evidence type="ECO:0000259" key="11">
    <source>
        <dbReference type="Pfam" id="PF03895"/>
    </source>
</evidence>
<dbReference type="SUPFAM" id="SSF101967">
    <property type="entry name" value="Adhesin YadA, collagen-binding domain"/>
    <property type="match status" value="1"/>
</dbReference>
<feature type="domain" description="Trimeric autotransporter adhesin YadA-like head" evidence="12">
    <location>
        <begin position="7"/>
        <end position="33"/>
    </location>
</feature>
<reference evidence="14 15" key="1">
    <citation type="submission" date="2019-03" db="EMBL/GenBank/DDBJ databases">
        <title>Comparative insights into the high quality Complete genome sequence of highly metal resistant Cupriavidus metallidurans strain BS1 isolated from a gold-copper mine.</title>
        <authorList>
            <person name="Mazhar H.S."/>
            <person name="Rensing C."/>
        </authorList>
    </citation>
    <scope>NUCLEOTIDE SEQUENCE [LARGE SCALE GENOMIC DNA]</scope>
    <source>
        <strain evidence="14 15">BS1</strain>
    </source>
</reference>
<keyword evidence="5" id="KW-1134">Transmembrane beta strand</keyword>
<feature type="domain" description="Trimeric autotransporter adhesin YadA-like C-terminal membrane anchor" evidence="11">
    <location>
        <begin position="110"/>
        <end position="170"/>
    </location>
</feature>
<organism evidence="14 15">
    <name type="scientific">Cupriavidus metallidurans</name>
    <dbReference type="NCBI Taxonomy" id="119219"/>
    <lineage>
        <taxon>Bacteria</taxon>
        <taxon>Pseudomonadati</taxon>
        <taxon>Pseudomonadota</taxon>
        <taxon>Betaproteobacteria</taxon>
        <taxon>Burkholderiales</taxon>
        <taxon>Burkholderiaceae</taxon>
        <taxon>Cupriavidus</taxon>
    </lineage>
</organism>
<dbReference type="InterPro" id="IPR005594">
    <property type="entry name" value="YadA_C"/>
</dbReference>
<gene>
    <name evidence="14" type="ORF">DDF84_030425</name>
</gene>
<dbReference type="InterPro" id="IPR045584">
    <property type="entry name" value="Pilin-like"/>
</dbReference>
<dbReference type="InterPro" id="IPR011049">
    <property type="entry name" value="Serralysin-like_metalloprot_C"/>
</dbReference>
<evidence type="ECO:0000256" key="10">
    <source>
        <dbReference type="ARBA" id="ARBA00023237"/>
    </source>
</evidence>
<dbReference type="OrthoDB" id="8971236at2"/>
<protein>
    <recommendedName>
        <fullName evidence="16">Adhesin</fullName>
    </recommendedName>
</protein>
<evidence type="ECO:0000256" key="4">
    <source>
        <dbReference type="ARBA" id="ARBA00022448"/>
    </source>
</evidence>
<evidence type="ECO:0008006" key="16">
    <source>
        <dbReference type="Google" id="ProtNLM"/>
    </source>
</evidence>
<keyword evidence="4" id="KW-0813">Transport</keyword>
<dbReference type="Pfam" id="PF03895">
    <property type="entry name" value="YadA_anchor"/>
    <property type="match status" value="1"/>
</dbReference>
<keyword evidence="8" id="KW-0653">Protein transport</keyword>
<evidence type="ECO:0000313" key="14">
    <source>
        <dbReference type="EMBL" id="QBP14256.1"/>
    </source>
</evidence>
<evidence type="ECO:0000259" key="13">
    <source>
        <dbReference type="Pfam" id="PF05662"/>
    </source>
</evidence>
<dbReference type="Gene3D" id="2.150.10.10">
    <property type="entry name" value="Serralysin-like metalloprotease, C-terminal"/>
    <property type="match status" value="1"/>
</dbReference>
<dbReference type="Proteomes" id="UP000253772">
    <property type="component" value="Chromosome c2"/>
</dbReference>
<dbReference type="Pfam" id="PF05662">
    <property type="entry name" value="YadA_stalk"/>
    <property type="match status" value="1"/>
</dbReference>